<dbReference type="Proteomes" id="UP000521227">
    <property type="component" value="Unassembled WGS sequence"/>
</dbReference>
<evidence type="ECO:0000313" key="2">
    <source>
        <dbReference type="EMBL" id="MBB5054930.1"/>
    </source>
</evidence>
<name>A0A840N6W5_9BRAD</name>
<proteinExistence type="predicted"/>
<keyword evidence="1" id="KW-1133">Transmembrane helix</keyword>
<dbReference type="EMBL" id="JACHIJ010000009">
    <property type="protein sequence ID" value="MBB5054930.1"/>
    <property type="molecule type" value="Genomic_DNA"/>
</dbReference>
<gene>
    <name evidence="2" type="ORF">HNQ36_004941</name>
</gene>
<accession>A0A840N6W5</accession>
<evidence type="ECO:0000313" key="3">
    <source>
        <dbReference type="Proteomes" id="UP000521227"/>
    </source>
</evidence>
<keyword evidence="1" id="KW-0472">Membrane</keyword>
<dbReference type="AlphaFoldDB" id="A0A840N6W5"/>
<comment type="caution">
    <text evidence="2">The sequence shown here is derived from an EMBL/GenBank/DDBJ whole genome shotgun (WGS) entry which is preliminary data.</text>
</comment>
<keyword evidence="1" id="KW-0812">Transmembrane</keyword>
<dbReference type="RefSeq" id="WP_283809704.1">
    <property type="nucleotide sequence ID" value="NZ_JACHIJ010000009.1"/>
</dbReference>
<evidence type="ECO:0000256" key="1">
    <source>
        <dbReference type="SAM" id="Phobius"/>
    </source>
</evidence>
<sequence length="44" mass="4980">MSQPDDFFDPRTEPLSAAEWFFLSLVILGGLLLIGATVYYSLVW</sequence>
<feature type="transmembrane region" description="Helical" evidence="1">
    <location>
        <begin position="20"/>
        <end position="42"/>
    </location>
</feature>
<reference evidence="2 3" key="1">
    <citation type="submission" date="2020-08" db="EMBL/GenBank/DDBJ databases">
        <title>Genomic Encyclopedia of Type Strains, Phase IV (KMG-IV): sequencing the most valuable type-strain genomes for metagenomic binning, comparative biology and taxonomic classification.</title>
        <authorList>
            <person name="Goeker M."/>
        </authorList>
    </citation>
    <scope>NUCLEOTIDE SEQUENCE [LARGE SCALE GENOMIC DNA]</scope>
    <source>
        <strain evidence="2 3">DSM 17498</strain>
    </source>
</reference>
<organism evidence="2 3">
    <name type="scientific">Afipia massiliensis</name>
    <dbReference type="NCBI Taxonomy" id="211460"/>
    <lineage>
        <taxon>Bacteria</taxon>
        <taxon>Pseudomonadati</taxon>
        <taxon>Pseudomonadota</taxon>
        <taxon>Alphaproteobacteria</taxon>
        <taxon>Hyphomicrobiales</taxon>
        <taxon>Nitrobacteraceae</taxon>
        <taxon>Afipia</taxon>
    </lineage>
</organism>
<protein>
    <submittedName>
        <fullName evidence="2">Uncharacterized protein</fullName>
    </submittedName>
</protein>